<dbReference type="EMBL" id="AE010299">
    <property type="protein sequence ID" value="AAM05724.1"/>
    <property type="molecule type" value="Genomic_DNA"/>
</dbReference>
<sequence length="97" mass="10984">MWKDNVILSLHSSELKRYFAPYNFFIHFILSFLRAEVVFYPPVNSPYIQEAALGEYSVRGPGTYFKPVKGVRKSSGAVIEAINCPPIISQRQGESIT</sequence>
<proteinExistence type="predicted"/>
<accession>Q8TNF4</accession>
<dbReference type="KEGG" id="mac:MA_2334"/>
<gene>
    <name evidence="1" type="ordered locus">MA_2334</name>
</gene>
<keyword evidence="2" id="KW-1185">Reference proteome</keyword>
<dbReference type="EnsemblBacteria" id="AAM05724">
    <property type="protein sequence ID" value="AAM05724"/>
    <property type="gene ID" value="MA_2334"/>
</dbReference>
<reference evidence="1 2" key="1">
    <citation type="journal article" date="2002" name="Genome Res.">
        <title>The genome of Methanosarcina acetivorans reveals extensive metabolic and physiological diversity.</title>
        <authorList>
            <person name="Galagan J.E."/>
            <person name="Nusbaum C."/>
            <person name="Roy A."/>
            <person name="Endrizzi M.G."/>
            <person name="Macdonald P."/>
            <person name="FitzHugh W."/>
            <person name="Calvo S."/>
            <person name="Engels R."/>
            <person name="Smirnov S."/>
            <person name="Atnoor D."/>
            <person name="Brown A."/>
            <person name="Allen N."/>
            <person name="Naylor J."/>
            <person name="Stange-Thomann N."/>
            <person name="DeArellano K."/>
            <person name="Johnson R."/>
            <person name="Linton L."/>
            <person name="McEwan P."/>
            <person name="McKernan K."/>
            <person name="Talamas J."/>
            <person name="Tirrell A."/>
            <person name="Ye W."/>
            <person name="Zimmer A."/>
            <person name="Barber R.D."/>
            <person name="Cann I."/>
            <person name="Graham D.E."/>
            <person name="Grahame D.A."/>
            <person name="Guss A."/>
            <person name="Hedderich R."/>
            <person name="Ingram-Smith C."/>
            <person name="Kuettner C.H."/>
            <person name="Krzycki J.A."/>
            <person name="Leigh J.A."/>
            <person name="Li W."/>
            <person name="Liu J."/>
            <person name="Mukhopadhyay B."/>
            <person name="Reeve J.N."/>
            <person name="Smith K."/>
            <person name="Springer T.A."/>
            <person name="Umayam L.A."/>
            <person name="White O."/>
            <person name="White R.H."/>
            <person name="de Macario E.C."/>
            <person name="Ferry J.G."/>
            <person name="Jarrell K.F."/>
            <person name="Jing H."/>
            <person name="Macario A.J.L."/>
            <person name="Paulsen I."/>
            <person name="Pritchett M."/>
            <person name="Sowers K.R."/>
            <person name="Swanson R.V."/>
            <person name="Zinder S.H."/>
            <person name="Lander E."/>
            <person name="Metcalf W.W."/>
            <person name="Birren B."/>
        </authorList>
    </citation>
    <scope>NUCLEOTIDE SEQUENCE [LARGE SCALE GENOMIC DNA]</scope>
    <source>
        <strain evidence="2">ATCC 35395 / DSM 2834 / JCM 12185 / C2A</strain>
    </source>
</reference>
<dbReference type="HOGENOM" id="CLU_2340129_0_0_2"/>
<dbReference type="AlphaFoldDB" id="Q8TNF4"/>
<evidence type="ECO:0000313" key="2">
    <source>
        <dbReference type="Proteomes" id="UP000002487"/>
    </source>
</evidence>
<name>Q8TNF4_METAC</name>
<dbReference type="Proteomes" id="UP000002487">
    <property type="component" value="Chromosome"/>
</dbReference>
<organism evidence="1 2">
    <name type="scientific">Methanosarcina acetivorans (strain ATCC 35395 / DSM 2834 / JCM 12185 / C2A)</name>
    <dbReference type="NCBI Taxonomy" id="188937"/>
    <lineage>
        <taxon>Archaea</taxon>
        <taxon>Methanobacteriati</taxon>
        <taxon>Methanobacteriota</taxon>
        <taxon>Stenosarchaea group</taxon>
        <taxon>Methanomicrobia</taxon>
        <taxon>Methanosarcinales</taxon>
        <taxon>Methanosarcinaceae</taxon>
        <taxon>Methanosarcina</taxon>
    </lineage>
</organism>
<dbReference type="InParanoid" id="Q8TNF4"/>
<evidence type="ECO:0000313" key="1">
    <source>
        <dbReference type="EMBL" id="AAM05724.1"/>
    </source>
</evidence>
<protein>
    <submittedName>
        <fullName evidence="1">Uncharacterized protein</fullName>
    </submittedName>
</protein>